<name>A0A4Q7LW34_9BURK</name>
<keyword evidence="4 6" id="KW-0378">Hydrolase</keyword>
<keyword evidence="5 6" id="KW-0460">Magnesium</keyword>
<dbReference type="Proteomes" id="UP000293433">
    <property type="component" value="Unassembled WGS sequence"/>
</dbReference>
<accession>A0A4Q7LW34</accession>
<evidence type="ECO:0000256" key="2">
    <source>
        <dbReference type="ARBA" id="ARBA00022722"/>
    </source>
</evidence>
<dbReference type="OrthoDB" id="9811788at2"/>
<comment type="function">
    <text evidence="6">Toxic component of a toxin-antitoxin (TA) system. An RNase.</text>
</comment>
<dbReference type="SUPFAM" id="SSF88723">
    <property type="entry name" value="PIN domain-like"/>
    <property type="match status" value="1"/>
</dbReference>
<dbReference type="RefSeq" id="WP_130480121.1">
    <property type="nucleotide sequence ID" value="NZ_SGWV01000007.1"/>
</dbReference>
<evidence type="ECO:0000256" key="3">
    <source>
        <dbReference type="ARBA" id="ARBA00022723"/>
    </source>
</evidence>
<evidence type="ECO:0000256" key="4">
    <source>
        <dbReference type="ARBA" id="ARBA00022801"/>
    </source>
</evidence>
<keyword evidence="1 6" id="KW-1277">Toxin-antitoxin system</keyword>
<dbReference type="HAMAP" id="MF_00265">
    <property type="entry name" value="VapC_Nob1"/>
    <property type="match status" value="1"/>
</dbReference>
<dbReference type="GO" id="GO:0000287">
    <property type="term" value="F:magnesium ion binding"/>
    <property type="evidence" value="ECO:0007669"/>
    <property type="project" value="UniProtKB-UniRule"/>
</dbReference>
<dbReference type="PANTHER" id="PTHR42740:SF1">
    <property type="entry name" value="RIBONUCLEASE VAPC3"/>
    <property type="match status" value="1"/>
</dbReference>
<evidence type="ECO:0000313" key="9">
    <source>
        <dbReference type="Proteomes" id="UP000293433"/>
    </source>
</evidence>
<dbReference type="Gene3D" id="3.40.50.1010">
    <property type="entry name" value="5'-nuclease"/>
    <property type="match status" value="1"/>
</dbReference>
<evidence type="ECO:0000256" key="6">
    <source>
        <dbReference type="HAMAP-Rule" id="MF_00265"/>
    </source>
</evidence>
<feature type="binding site" evidence="6">
    <location>
        <position position="5"/>
    </location>
    <ligand>
        <name>Mg(2+)</name>
        <dbReference type="ChEBI" id="CHEBI:18420"/>
    </ligand>
</feature>
<evidence type="ECO:0000256" key="5">
    <source>
        <dbReference type="ARBA" id="ARBA00022842"/>
    </source>
</evidence>
<dbReference type="InterPro" id="IPR029060">
    <property type="entry name" value="PIN-like_dom_sf"/>
</dbReference>
<keyword evidence="3 6" id="KW-0479">Metal-binding</keyword>
<dbReference type="InterPro" id="IPR002716">
    <property type="entry name" value="PIN_dom"/>
</dbReference>
<dbReference type="InterPro" id="IPR022907">
    <property type="entry name" value="VapC_family"/>
</dbReference>
<keyword evidence="2 6" id="KW-0540">Nuclease</keyword>
<evidence type="ECO:0000256" key="1">
    <source>
        <dbReference type="ARBA" id="ARBA00022649"/>
    </source>
</evidence>
<dbReference type="AlphaFoldDB" id="A0A4Q7LW34"/>
<proteinExistence type="inferred from homology"/>
<dbReference type="CDD" id="cd18760">
    <property type="entry name" value="PIN_MtVapC3-like"/>
    <property type="match status" value="1"/>
</dbReference>
<dbReference type="EC" id="3.1.-.-" evidence="6"/>
<gene>
    <name evidence="6" type="primary">vapC</name>
    <name evidence="8" type="ORF">EV685_0183</name>
</gene>
<sequence>MLVVDSSVWIQLFRGDPPTLPSLELERLLASGGVRLVVPELVLYEVLRGFVPEATYRRARVLMESLDIESTGGHQLALLASHHYRQLRSKGITVRSAIDVLIATFCIENDYMLLHNDRDFDAFAQHCGLRVWQH</sequence>
<keyword evidence="9" id="KW-1185">Reference proteome</keyword>
<dbReference type="GO" id="GO:0090729">
    <property type="term" value="F:toxin activity"/>
    <property type="evidence" value="ECO:0007669"/>
    <property type="project" value="UniProtKB-KW"/>
</dbReference>
<comment type="similarity">
    <text evidence="6">Belongs to the PINc/VapC protein family.</text>
</comment>
<evidence type="ECO:0000259" key="7">
    <source>
        <dbReference type="Pfam" id="PF01850"/>
    </source>
</evidence>
<reference evidence="8 9" key="1">
    <citation type="submission" date="2019-02" db="EMBL/GenBank/DDBJ databases">
        <title>Genomic Encyclopedia of Type Strains, Phase IV (KMG-IV): sequencing the most valuable type-strain genomes for metagenomic binning, comparative biology and taxonomic classification.</title>
        <authorList>
            <person name="Goeker M."/>
        </authorList>
    </citation>
    <scope>NUCLEOTIDE SEQUENCE [LARGE SCALE GENOMIC DNA]</scope>
    <source>
        <strain evidence="8 9">DSM 10617</strain>
    </source>
</reference>
<evidence type="ECO:0000313" key="8">
    <source>
        <dbReference type="EMBL" id="RZS57909.1"/>
    </source>
</evidence>
<dbReference type="EMBL" id="SGWV01000007">
    <property type="protein sequence ID" value="RZS57909.1"/>
    <property type="molecule type" value="Genomic_DNA"/>
</dbReference>
<dbReference type="PANTHER" id="PTHR42740">
    <property type="entry name" value="RIBONUCLEASE VAPC3"/>
    <property type="match status" value="1"/>
</dbReference>
<dbReference type="GO" id="GO:0016787">
    <property type="term" value="F:hydrolase activity"/>
    <property type="evidence" value="ECO:0007669"/>
    <property type="project" value="UniProtKB-KW"/>
</dbReference>
<keyword evidence="6" id="KW-0800">Toxin</keyword>
<comment type="caution">
    <text evidence="8">The sequence shown here is derived from an EMBL/GenBank/DDBJ whole genome shotgun (WGS) entry which is preliminary data.</text>
</comment>
<dbReference type="GO" id="GO:0004540">
    <property type="term" value="F:RNA nuclease activity"/>
    <property type="evidence" value="ECO:0007669"/>
    <property type="project" value="InterPro"/>
</dbReference>
<comment type="cofactor">
    <cofactor evidence="6">
        <name>Mg(2+)</name>
        <dbReference type="ChEBI" id="CHEBI:18420"/>
    </cofactor>
</comment>
<organism evidence="8 9">
    <name type="scientific">Sphaerotilus mobilis</name>
    <dbReference type="NCBI Taxonomy" id="47994"/>
    <lineage>
        <taxon>Bacteria</taxon>
        <taxon>Pseudomonadati</taxon>
        <taxon>Pseudomonadota</taxon>
        <taxon>Betaproteobacteria</taxon>
        <taxon>Burkholderiales</taxon>
        <taxon>Sphaerotilaceae</taxon>
        <taxon>Sphaerotilus</taxon>
    </lineage>
</organism>
<feature type="binding site" evidence="6">
    <location>
        <position position="99"/>
    </location>
    <ligand>
        <name>Mg(2+)</name>
        <dbReference type="ChEBI" id="CHEBI:18420"/>
    </ligand>
</feature>
<protein>
    <recommendedName>
        <fullName evidence="6">Ribonuclease VapC</fullName>
        <shortName evidence="6">RNase VapC</shortName>
        <ecNumber evidence="6">3.1.-.-</ecNumber>
    </recommendedName>
    <alternativeName>
        <fullName evidence="6">Toxin VapC</fullName>
    </alternativeName>
</protein>
<dbReference type="Pfam" id="PF01850">
    <property type="entry name" value="PIN"/>
    <property type="match status" value="1"/>
</dbReference>
<dbReference type="InterPro" id="IPR051749">
    <property type="entry name" value="PINc/VapC_TA_RNase"/>
</dbReference>
<feature type="domain" description="PIN" evidence="7">
    <location>
        <begin position="3"/>
        <end position="124"/>
    </location>
</feature>